<evidence type="ECO:0000256" key="6">
    <source>
        <dbReference type="ARBA" id="ARBA00023125"/>
    </source>
</evidence>
<dbReference type="PANTHER" id="PTHR13989">
    <property type="entry name" value="REPLICATION PROTEIN A-RELATED"/>
    <property type="match status" value="1"/>
</dbReference>
<keyword evidence="9" id="KW-0812">Transmembrane</keyword>
<keyword evidence="9" id="KW-0472">Membrane</keyword>
<organism evidence="10">
    <name type="scientific">Ananas comosus var. bracteatus</name>
    <name type="common">red pineapple</name>
    <dbReference type="NCBI Taxonomy" id="296719"/>
    <lineage>
        <taxon>Eukaryota</taxon>
        <taxon>Viridiplantae</taxon>
        <taxon>Streptophyta</taxon>
        <taxon>Embryophyta</taxon>
        <taxon>Tracheophyta</taxon>
        <taxon>Spermatophyta</taxon>
        <taxon>Magnoliopsida</taxon>
        <taxon>Liliopsida</taxon>
        <taxon>Poales</taxon>
        <taxon>Bromeliaceae</taxon>
        <taxon>Bromelioideae</taxon>
        <taxon>Ananas</taxon>
    </lineage>
</organism>
<dbReference type="PANTHER" id="PTHR13989:SF33">
    <property type="entry name" value="CST COMPLEX SUBUNIT STN1"/>
    <property type="match status" value="1"/>
</dbReference>
<dbReference type="InterPro" id="IPR012340">
    <property type="entry name" value="NA-bd_OB-fold"/>
</dbReference>
<reference evidence="10" key="1">
    <citation type="submission" date="2020-07" db="EMBL/GenBank/DDBJ databases">
        <authorList>
            <person name="Lin J."/>
        </authorList>
    </citation>
    <scope>NUCLEOTIDE SEQUENCE</scope>
</reference>
<evidence type="ECO:0000256" key="7">
    <source>
        <dbReference type="ARBA" id="ARBA00023242"/>
    </source>
</evidence>
<evidence type="ECO:0000313" key="10">
    <source>
        <dbReference type="EMBL" id="CAD1833809.1"/>
    </source>
</evidence>
<feature type="transmembrane region" description="Helical" evidence="9">
    <location>
        <begin position="166"/>
        <end position="185"/>
    </location>
</feature>
<name>A0A6V7PSK2_ANACO</name>
<keyword evidence="7" id="KW-0539">Nucleus</keyword>
<evidence type="ECO:0000256" key="9">
    <source>
        <dbReference type="SAM" id="Phobius"/>
    </source>
</evidence>
<dbReference type="GO" id="GO:0003677">
    <property type="term" value="F:DNA binding"/>
    <property type="evidence" value="ECO:0007669"/>
    <property type="project" value="UniProtKB-KW"/>
</dbReference>
<evidence type="ECO:0000256" key="8">
    <source>
        <dbReference type="ARBA" id="ARBA00030039"/>
    </source>
</evidence>
<proteinExistence type="predicted"/>
<evidence type="ECO:0000256" key="1">
    <source>
        <dbReference type="ARBA" id="ARBA00004123"/>
    </source>
</evidence>
<dbReference type="Gene3D" id="2.40.50.140">
    <property type="entry name" value="Nucleic acid-binding proteins"/>
    <property type="match status" value="1"/>
</dbReference>
<evidence type="ECO:0000256" key="4">
    <source>
        <dbReference type="ARBA" id="ARBA00022454"/>
    </source>
</evidence>
<keyword evidence="4" id="KW-0158">Chromosome</keyword>
<dbReference type="AlphaFoldDB" id="A0A6V7PSK2"/>
<accession>A0A6V7PSK2</accession>
<comment type="subcellular location">
    <subcellularLocation>
        <location evidence="2">Chromosome</location>
        <location evidence="2">Telomere</location>
    </subcellularLocation>
    <subcellularLocation>
        <location evidence="1">Nucleus</location>
    </subcellularLocation>
</comment>
<sequence>MDPVHRVHVKLLACDLLSLVPSSSSSSLLRPRPRPRPPLPISRAETLGVVVLRERRPLLLSFLVDDGSGCVPCVLWLNHLHRRHFSASTSAAPPLDVVLAAEAAAERADAVRLGALVRVRGRVGFIEGRCRSRSRTWSWRGIPTRRCSTGWIVSGWPGTTTTSHSVVVVSSAVLVVFFFFFRLVCCARKMFGEMHEWS</sequence>
<dbReference type="InterPro" id="IPR040260">
    <property type="entry name" value="RFA2-like"/>
</dbReference>
<dbReference type="SUPFAM" id="SSF50249">
    <property type="entry name" value="Nucleic acid-binding proteins"/>
    <property type="match status" value="1"/>
</dbReference>
<dbReference type="GO" id="GO:0000781">
    <property type="term" value="C:chromosome, telomeric region"/>
    <property type="evidence" value="ECO:0007669"/>
    <property type="project" value="UniProtKB-SubCell"/>
</dbReference>
<gene>
    <name evidence="10" type="ORF">CB5_LOCUS17020</name>
</gene>
<evidence type="ECO:0000256" key="5">
    <source>
        <dbReference type="ARBA" id="ARBA00022895"/>
    </source>
</evidence>
<dbReference type="EMBL" id="LR862151">
    <property type="protein sequence ID" value="CAD1833809.1"/>
    <property type="molecule type" value="Genomic_DNA"/>
</dbReference>
<keyword evidence="9" id="KW-1133">Transmembrane helix</keyword>
<dbReference type="GO" id="GO:0005634">
    <property type="term" value="C:nucleus"/>
    <property type="evidence" value="ECO:0007669"/>
    <property type="project" value="UniProtKB-SubCell"/>
</dbReference>
<evidence type="ECO:0000256" key="3">
    <source>
        <dbReference type="ARBA" id="ARBA00017411"/>
    </source>
</evidence>
<protein>
    <recommendedName>
        <fullName evidence="3">CST complex subunit STN1</fullName>
    </recommendedName>
    <alternativeName>
        <fullName evidence="8">Suppressor of cdc thirteen homolog</fullName>
    </alternativeName>
</protein>
<keyword evidence="5" id="KW-0779">Telomere</keyword>
<evidence type="ECO:0000256" key="2">
    <source>
        <dbReference type="ARBA" id="ARBA00004574"/>
    </source>
</evidence>
<keyword evidence="6" id="KW-0238">DNA-binding</keyword>